<dbReference type="InterPro" id="IPR017243">
    <property type="entry name" value="Bloc1s5"/>
</dbReference>
<accession>A0A673XWB2</accession>
<reference evidence="4" key="2">
    <citation type="submission" date="2025-09" db="UniProtKB">
        <authorList>
            <consortium name="Ensembl"/>
        </authorList>
    </citation>
    <scope>IDENTIFICATION</scope>
</reference>
<dbReference type="Ensembl" id="ENSSTUT00000027915.1">
    <property type="protein sequence ID" value="ENSSTUP00000026643.1"/>
    <property type="gene ID" value="ENSSTUG00000011590.1"/>
</dbReference>
<sequence>MELTTVLTASPSPPTIENKVSRLIDHRPVVQGEICYFEKRGFRESRFRDNLNKMVVETNEQSLPKCSEHMHKHLCEAVTRLEDGNHMSQRIQQRELEADQSTQLQVTIDRQKEDWDKCVKAQQRLKEEVDEEHTKAVGRLSIMYSDTKKDLAKFSHFRSLSVSVWLSA</sequence>
<evidence type="ECO:0000313" key="5">
    <source>
        <dbReference type="Proteomes" id="UP000472277"/>
    </source>
</evidence>
<dbReference type="OMA" id="QGEICYF"/>
<dbReference type="Proteomes" id="UP000472277">
    <property type="component" value="Chromosome 2"/>
</dbReference>
<name>A0A673XWB2_SALTR</name>
<reference evidence="4" key="1">
    <citation type="submission" date="2025-08" db="UniProtKB">
        <authorList>
            <consortium name="Ensembl"/>
        </authorList>
    </citation>
    <scope>IDENTIFICATION</scope>
</reference>
<proteinExistence type="inferred from homology"/>
<dbReference type="GO" id="GO:0030133">
    <property type="term" value="C:transport vesicle"/>
    <property type="evidence" value="ECO:0007669"/>
    <property type="project" value="InterPro"/>
</dbReference>
<dbReference type="AlphaFoldDB" id="A0A673XWB2"/>
<comment type="similarity">
    <text evidence="1">Belongs to the BLOC1S5 family.</text>
</comment>
<evidence type="ECO:0000313" key="4">
    <source>
        <dbReference type="Ensembl" id="ENSSTUP00000026643.1"/>
    </source>
</evidence>
<dbReference type="GO" id="GO:0031083">
    <property type="term" value="C:BLOC-1 complex"/>
    <property type="evidence" value="ECO:0007669"/>
    <property type="project" value="InterPro"/>
</dbReference>
<dbReference type="PANTHER" id="PTHR31784:SF2">
    <property type="entry name" value="BIOGENESIS OF LYSOSOME-RELATED ORGANELLES COMPLEX 1 SUBUNIT 5"/>
    <property type="match status" value="1"/>
</dbReference>
<dbReference type="GeneTree" id="ENSGT00390000016974"/>
<gene>
    <name evidence="4" type="primary">BLOC1S5</name>
</gene>
<protein>
    <recommendedName>
        <fullName evidence="2">Biogenesis of lysosome-related organelles complex 1 subunit 5</fullName>
    </recommendedName>
    <alternativeName>
        <fullName evidence="3">Protein Muted homolog</fullName>
    </alternativeName>
</protein>
<dbReference type="PANTHER" id="PTHR31784">
    <property type="entry name" value="BIOGENESIS OF LYSOSOME-RELATED ORGANELLES COMPLEX 1 SUBUNIT 5"/>
    <property type="match status" value="1"/>
</dbReference>
<evidence type="ECO:0000256" key="3">
    <source>
        <dbReference type="ARBA" id="ARBA00031992"/>
    </source>
</evidence>
<evidence type="ECO:0000256" key="2">
    <source>
        <dbReference type="ARBA" id="ARBA00019580"/>
    </source>
</evidence>
<keyword evidence="5" id="KW-1185">Reference proteome</keyword>
<evidence type="ECO:0000256" key="1">
    <source>
        <dbReference type="ARBA" id="ARBA00010754"/>
    </source>
</evidence>
<dbReference type="Pfam" id="PF14942">
    <property type="entry name" value="Muted"/>
    <property type="match status" value="1"/>
</dbReference>
<dbReference type="InParanoid" id="A0A673XWB2"/>
<organism evidence="4 5">
    <name type="scientific">Salmo trutta</name>
    <name type="common">Brown trout</name>
    <dbReference type="NCBI Taxonomy" id="8032"/>
    <lineage>
        <taxon>Eukaryota</taxon>
        <taxon>Metazoa</taxon>
        <taxon>Chordata</taxon>
        <taxon>Craniata</taxon>
        <taxon>Vertebrata</taxon>
        <taxon>Euteleostomi</taxon>
        <taxon>Actinopterygii</taxon>
        <taxon>Neopterygii</taxon>
        <taxon>Teleostei</taxon>
        <taxon>Protacanthopterygii</taxon>
        <taxon>Salmoniformes</taxon>
        <taxon>Salmonidae</taxon>
        <taxon>Salmoninae</taxon>
        <taxon>Salmo</taxon>
    </lineage>
</organism>